<evidence type="ECO:0000313" key="7">
    <source>
        <dbReference type="EMBL" id="QUH22962.1"/>
    </source>
</evidence>
<dbReference type="SUPFAM" id="SSF56059">
    <property type="entry name" value="Glutathione synthetase ATP-binding domain-like"/>
    <property type="match status" value="1"/>
</dbReference>
<organism evidence="7 8">
    <name type="scientific">Methanobacterium alkalithermotolerans</name>
    <dbReference type="NCBI Taxonomy" id="2731220"/>
    <lineage>
        <taxon>Archaea</taxon>
        <taxon>Methanobacteriati</taxon>
        <taxon>Methanobacteriota</taxon>
        <taxon>Methanomada group</taxon>
        <taxon>Methanobacteria</taxon>
        <taxon>Methanobacteriales</taxon>
        <taxon>Methanobacteriaceae</taxon>
        <taxon>Methanobacterium</taxon>
    </lineage>
</organism>
<sequence>MEKMLIVGVNTRPLAHSAYQLGYEIYSTSYFCTIDFDRWHHKKCILKQKSYNSCGKFEESFDPSLLMKLSSSYIDEVDHIISYTGTVPEKFPPSKIIGNKKVENVENKYKLYHKLKNKFKFPDTYHLSEIAEAQEIAAQFPEKKFIKKPVQGSGGYGIEKFKNMNLESYPESEFILQEFVSGENVSTSVLSTGTQSQAILSSKQLYAEENPALPEFIYGGNITPYPGEDSVFKKVAQEVVDELKLTGSNGVDMVIANDDIYIIEVNPRLHGTFECAEAVLGINMMEAHIRACEGELLSVSSPEKYAIKKILFAKKRSLVGNLKYNGVFDLPLENTIIEPGQPLVTLICSSENLYNCLEKINRATSHVEGKLKEF</sequence>
<evidence type="ECO:0000259" key="6">
    <source>
        <dbReference type="PROSITE" id="PS50975"/>
    </source>
</evidence>
<evidence type="ECO:0000256" key="3">
    <source>
        <dbReference type="ARBA" id="ARBA00022741"/>
    </source>
</evidence>
<dbReference type="InterPro" id="IPR011761">
    <property type="entry name" value="ATP-grasp"/>
</dbReference>
<dbReference type="GeneID" id="64819866"/>
<evidence type="ECO:0000256" key="4">
    <source>
        <dbReference type="ARBA" id="ARBA00022840"/>
    </source>
</evidence>
<dbReference type="Pfam" id="PF02655">
    <property type="entry name" value="ATP-grasp_3"/>
    <property type="match status" value="1"/>
</dbReference>
<accession>A0A8T8K527</accession>
<keyword evidence="4 5" id="KW-0067">ATP-binding</keyword>
<feature type="domain" description="ATP-grasp" evidence="6">
    <location>
        <begin position="111"/>
        <end position="293"/>
    </location>
</feature>
<dbReference type="InterPro" id="IPR003806">
    <property type="entry name" value="ATP-grasp_PylC-type"/>
</dbReference>
<evidence type="ECO:0000313" key="8">
    <source>
        <dbReference type="Proteomes" id="UP000681041"/>
    </source>
</evidence>
<keyword evidence="2" id="KW-0436">Ligase</keyword>
<dbReference type="PIRSF" id="PIRSF016817">
    <property type="entry name" value="UCP016817_carboligase"/>
    <property type="match status" value="1"/>
</dbReference>
<evidence type="ECO:0000256" key="1">
    <source>
        <dbReference type="ARBA" id="ARBA00001936"/>
    </source>
</evidence>
<dbReference type="GO" id="GO:0005524">
    <property type="term" value="F:ATP binding"/>
    <property type="evidence" value="ECO:0007669"/>
    <property type="project" value="UniProtKB-UniRule"/>
</dbReference>
<dbReference type="PROSITE" id="PS50975">
    <property type="entry name" value="ATP_GRASP"/>
    <property type="match status" value="1"/>
</dbReference>
<dbReference type="Gene3D" id="3.30.470.20">
    <property type="entry name" value="ATP-grasp fold, B domain"/>
    <property type="match status" value="1"/>
</dbReference>
<dbReference type="PANTHER" id="PTHR43055:SF1">
    <property type="entry name" value="FORMATE-DEPENDENT PHOSPHORIBOSYLGLYCINAMIDE FORMYLTRANSFERASE"/>
    <property type="match status" value="1"/>
</dbReference>
<dbReference type="EMBL" id="CP058560">
    <property type="protein sequence ID" value="QUH22962.1"/>
    <property type="molecule type" value="Genomic_DNA"/>
</dbReference>
<evidence type="ECO:0000256" key="5">
    <source>
        <dbReference type="PROSITE-ProRule" id="PRU00409"/>
    </source>
</evidence>
<dbReference type="GO" id="GO:0046872">
    <property type="term" value="F:metal ion binding"/>
    <property type="evidence" value="ECO:0007669"/>
    <property type="project" value="InterPro"/>
</dbReference>
<dbReference type="KEGG" id="meme:HYG87_03835"/>
<dbReference type="GO" id="GO:0016874">
    <property type="term" value="F:ligase activity"/>
    <property type="evidence" value="ECO:0007669"/>
    <property type="project" value="UniProtKB-KW"/>
</dbReference>
<keyword evidence="3 5" id="KW-0547">Nucleotide-binding</keyword>
<comment type="cofactor">
    <cofactor evidence="1">
        <name>Mn(2+)</name>
        <dbReference type="ChEBI" id="CHEBI:29035"/>
    </cofactor>
</comment>
<dbReference type="Proteomes" id="UP000681041">
    <property type="component" value="Chromosome"/>
</dbReference>
<dbReference type="GO" id="GO:0005829">
    <property type="term" value="C:cytosol"/>
    <property type="evidence" value="ECO:0007669"/>
    <property type="project" value="TreeGrafter"/>
</dbReference>
<dbReference type="PANTHER" id="PTHR43055">
    <property type="entry name" value="FORMATE-DEPENDENT PHOSPHORIBOSYLGLYCINAMIDE FORMYLTRANSFERASE"/>
    <property type="match status" value="1"/>
</dbReference>
<protein>
    <submittedName>
        <fullName evidence="7">ATP-grasp domain-containing protein</fullName>
    </submittedName>
</protein>
<dbReference type="InterPro" id="IPR016677">
    <property type="entry name" value="UCP016817_carboligase"/>
</dbReference>
<dbReference type="AlphaFoldDB" id="A0A8T8K527"/>
<name>A0A8T8K527_9EURY</name>
<reference evidence="7" key="1">
    <citation type="submission" date="2020-07" db="EMBL/GenBank/DDBJ databases">
        <title>Methanobacterium. sp. MethCan genome.</title>
        <authorList>
            <person name="Postec A."/>
            <person name="Quemeneur M."/>
        </authorList>
    </citation>
    <scope>NUCLEOTIDE SEQUENCE</scope>
    <source>
        <strain evidence="7">MethCAN</strain>
    </source>
</reference>
<dbReference type="PROSITE" id="PS00867">
    <property type="entry name" value="CPSASE_2"/>
    <property type="match status" value="1"/>
</dbReference>
<dbReference type="RefSeq" id="WP_211533908.1">
    <property type="nucleotide sequence ID" value="NZ_CP058560.1"/>
</dbReference>
<gene>
    <name evidence="7" type="ORF">HYG87_03835</name>
</gene>
<evidence type="ECO:0000256" key="2">
    <source>
        <dbReference type="ARBA" id="ARBA00022598"/>
    </source>
</evidence>
<proteinExistence type="predicted"/>
<dbReference type="InterPro" id="IPR005479">
    <property type="entry name" value="CPAse_ATP-bd"/>
</dbReference>
<dbReference type="OrthoDB" id="11959at2157"/>
<keyword evidence="8" id="KW-1185">Reference proteome</keyword>